<evidence type="ECO:0000256" key="1">
    <source>
        <dbReference type="SAM" id="Phobius"/>
    </source>
</evidence>
<gene>
    <name evidence="2" type="ordered locus">Cd36_54800</name>
    <name evidence="3" type="ORF">CD36_54800</name>
</gene>
<dbReference type="EMBL" id="FM992692">
    <property type="protein sequence ID" value="CAX41859.1"/>
    <property type="molecule type" value="Genomic_DNA"/>
</dbReference>
<evidence type="ECO:0000313" key="3">
    <source>
        <dbReference type="EMBL" id="CAX41859.1"/>
    </source>
</evidence>
<evidence type="ECO:0000313" key="4">
    <source>
        <dbReference type="Proteomes" id="UP000002605"/>
    </source>
</evidence>
<dbReference type="RefSeq" id="XP_002420774.1">
    <property type="nucleotide sequence ID" value="XM_002420729.1"/>
</dbReference>
<sequence length="450" mass="50948">MTQDVLVIVCGLLALVYLGIYSLHYFQDVPDLYLQEQSIMEPTRLSNESPIYHSNKTSHIRVGLDIRYDSYKLRSGNLNDIWGIAIQFAKKGDRGITIDNDLITIGYINYCIENLQLGSHKVISIPKDYKIDSKWLVVLFVGFVKQLTVEFYIDKPTSDNAIDISKLNLPSSPQKSSYEFINKYTPEKDRGIAIRLHNQISQGIKSIVDFTQLNVVSGVASTIKHLPNSDLYKNSKLVIVLSNSTNEDITNLIVKLLTGLILNCTITICDKFSEVDSNAAIISVPESKLQFVSNESDTIIERFQRYLLTKGIFPFKNNKKLIYIGTSINKKSALSLYDLNTIRIQHQARVVKELCYYNIVGPVILTDYYDYRQFNIKVNKVGCIAQSLEIKLINLQDKWGNLSVRGYTIGKTLNVVNGQQEKLQPKDNDGFMPISIVKGKWGSDGCLYVL</sequence>
<evidence type="ECO:0000313" key="2">
    <source>
        <dbReference type="CGD" id="CAL0000171553"/>
    </source>
</evidence>
<keyword evidence="4" id="KW-1185">Reference proteome</keyword>
<dbReference type="Proteomes" id="UP000002605">
    <property type="component" value="Chromosome 5"/>
</dbReference>
<feature type="transmembrane region" description="Helical" evidence="1">
    <location>
        <begin position="6"/>
        <end position="26"/>
    </location>
</feature>
<dbReference type="GeneID" id="8047996"/>
<keyword evidence="1" id="KW-1133">Transmembrane helix</keyword>
<name>B9WI62_CANDC</name>
<dbReference type="eggNOG" id="ENOG502RVGM">
    <property type="taxonomic scope" value="Eukaryota"/>
</dbReference>
<keyword evidence="1" id="KW-0472">Membrane</keyword>
<dbReference type="CGD" id="CAL0000171553">
    <property type="gene designation" value="Cd36_54800"/>
</dbReference>
<dbReference type="KEGG" id="cdu:CD36_54800"/>
<protein>
    <submittedName>
        <fullName evidence="3">Uncharacterized protein</fullName>
    </submittedName>
</protein>
<dbReference type="HOGENOM" id="CLU_042082_0_0_1"/>
<dbReference type="AlphaFoldDB" id="B9WI62"/>
<keyword evidence="1" id="KW-0812">Transmembrane</keyword>
<organism evidence="3 4">
    <name type="scientific">Candida dubliniensis (strain CD36 / ATCC MYA-646 / CBS 7987 / NCPF 3949 / NRRL Y-17841)</name>
    <name type="common">Yeast</name>
    <dbReference type="NCBI Taxonomy" id="573826"/>
    <lineage>
        <taxon>Eukaryota</taxon>
        <taxon>Fungi</taxon>
        <taxon>Dikarya</taxon>
        <taxon>Ascomycota</taxon>
        <taxon>Saccharomycotina</taxon>
        <taxon>Pichiomycetes</taxon>
        <taxon>Debaryomycetaceae</taxon>
        <taxon>Candida/Lodderomyces clade</taxon>
        <taxon>Candida</taxon>
    </lineage>
</organism>
<dbReference type="OrthoDB" id="4138492at2759"/>
<dbReference type="VEuPathDB" id="FungiDB:CD36_54800"/>
<reference evidence="3 4" key="1">
    <citation type="journal article" date="2009" name="Genome Res.">
        <title>Comparative genomics of the fungal pathogens Candida dubliniensis and Candida albicans.</title>
        <authorList>
            <person name="Jackson A.P."/>
            <person name="Gamble J.A."/>
            <person name="Yeomans T."/>
            <person name="Moran G.P."/>
            <person name="Saunders D."/>
            <person name="Harris D."/>
            <person name="Aslett M."/>
            <person name="Barrell J.F."/>
            <person name="Butler G."/>
            <person name="Citiulo F."/>
            <person name="Coleman D.C."/>
            <person name="de Groot P.W.J."/>
            <person name="Goodwin T.J."/>
            <person name="Quail M.A."/>
            <person name="McQuillan J."/>
            <person name="Munro C.A."/>
            <person name="Pain A."/>
            <person name="Poulter R.T."/>
            <person name="Rajandream M.A."/>
            <person name="Renauld H."/>
            <person name="Spiering M.J."/>
            <person name="Tivey A."/>
            <person name="Gow N.A.R."/>
            <person name="Barrell B."/>
            <person name="Sullivan D.J."/>
            <person name="Berriman M."/>
        </authorList>
    </citation>
    <scope>NUCLEOTIDE SEQUENCE [LARGE SCALE GENOMIC DNA]</scope>
    <source>
        <strain evidence="4">CD36 / ATCC MYA-646 / CBS 7987 / NCPF 3949 / NRRL Y-17841</strain>
    </source>
</reference>
<accession>B9WI62</accession>
<proteinExistence type="predicted"/>